<accession>A0A9P0EGF2</accession>
<evidence type="ECO:0000313" key="1">
    <source>
        <dbReference type="EMBL" id="CAH1393426.1"/>
    </source>
</evidence>
<reference evidence="1" key="1">
    <citation type="submission" date="2022-01" db="EMBL/GenBank/DDBJ databases">
        <authorList>
            <person name="King R."/>
        </authorList>
    </citation>
    <scope>NUCLEOTIDE SEQUENCE</scope>
</reference>
<organism evidence="1 2">
    <name type="scientific">Nezara viridula</name>
    <name type="common">Southern green stink bug</name>
    <name type="synonym">Cimex viridulus</name>
    <dbReference type="NCBI Taxonomy" id="85310"/>
    <lineage>
        <taxon>Eukaryota</taxon>
        <taxon>Metazoa</taxon>
        <taxon>Ecdysozoa</taxon>
        <taxon>Arthropoda</taxon>
        <taxon>Hexapoda</taxon>
        <taxon>Insecta</taxon>
        <taxon>Pterygota</taxon>
        <taxon>Neoptera</taxon>
        <taxon>Paraneoptera</taxon>
        <taxon>Hemiptera</taxon>
        <taxon>Heteroptera</taxon>
        <taxon>Panheteroptera</taxon>
        <taxon>Pentatomomorpha</taxon>
        <taxon>Pentatomoidea</taxon>
        <taxon>Pentatomidae</taxon>
        <taxon>Pentatominae</taxon>
        <taxon>Nezara</taxon>
    </lineage>
</organism>
<dbReference type="Proteomes" id="UP001152798">
    <property type="component" value="Chromosome 2"/>
</dbReference>
<name>A0A9P0EGF2_NEZVI</name>
<evidence type="ECO:0000313" key="2">
    <source>
        <dbReference type="Proteomes" id="UP001152798"/>
    </source>
</evidence>
<keyword evidence="2" id="KW-1185">Reference proteome</keyword>
<sequence length="29" mass="3495">MFMISIFKSCDICTFIQFNFKVSAPYQRE</sequence>
<dbReference type="EMBL" id="OV725078">
    <property type="protein sequence ID" value="CAH1393426.1"/>
    <property type="molecule type" value="Genomic_DNA"/>
</dbReference>
<gene>
    <name evidence="1" type="ORF">NEZAVI_LOCUS4101</name>
</gene>
<dbReference type="AlphaFoldDB" id="A0A9P0EGF2"/>
<proteinExistence type="predicted"/>
<protein>
    <submittedName>
        <fullName evidence="1">Uncharacterized protein</fullName>
    </submittedName>
</protein>